<dbReference type="EMBL" id="JABUFE010000007">
    <property type="protein sequence ID" value="NSX55634.1"/>
    <property type="molecule type" value="Genomic_DNA"/>
</dbReference>
<dbReference type="Proteomes" id="UP000777935">
    <property type="component" value="Unassembled WGS sequence"/>
</dbReference>
<dbReference type="PRINTS" id="PR01438">
    <property type="entry name" value="UNVRSLSTRESS"/>
</dbReference>
<proteinExistence type="inferred from homology"/>
<keyword evidence="3" id="KW-0067">ATP-binding</keyword>
<evidence type="ECO:0000256" key="2">
    <source>
        <dbReference type="ARBA" id="ARBA00022741"/>
    </source>
</evidence>
<accession>A0ABX2IRV5</accession>
<sequence length="285" mass="31174">MIKHIMATTDLSARSDRAVRRAIKLAQTQQAKLTVLCVLDNAMPDDMLDPLVGKARTTLERLIAGAVQDTPLDHDIIIQQGDPTTEILQTTVNTNADLLVMGIHRPRPFFDSLRETTVQRIVRQTDCPVLMVKDAADHDYEKIVSAVDFSPASTAAIQLAHTLSPQAIIETLHVVHVPYQGRLATGDQSAEALAAAFINEARQNEKTWRGRESLPDTMKPVEIVQGSVYPALCNMVLHSDAHLICVGAHGRMGTLRAVLGSVANDLMRDAPCDILIARPRQGQSE</sequence>
<evidence type="ECO:0000256" key="1">
    <source>
        <dbReference type="ARBA" id="ARBA00008791"/>
    </source>
</evidence>
<protein>
    <submittedName>
        <fullName evidence="5">Universal stress protein</fullName>
    </submittedName>
</protein>
<keyword evidence="2" id="KW-0547">Nucleotide-binding</keyword>
<comment type="caution">
    <text evidence="5">The sequence shown here is derived from an EMBL/GenBank/DDBJ whole genome shotgun (WGS) entry which is preliminary data.</text>
</comment>
<dbReference type="Pfam" id="PF00582">
    <property type="entry name" value="Usp"/>
    <property type="match status" value="2"/>
</dbReference>
<reference evidence="5 6" key="1">
    <citation type="submission" date="2020-06" db="EMBL/GenBank/DDBJ databases">
        <title>Sulfitobacter algicola sp. nov., isolated from green algae.</title>
        <authorList>
            <person name="Wang C."/>
        </authorList>
    </citation>
    <scope>NUCLEOTIDE SEQUENCE [LARGE SCALE GENOMIC DNA]</scope>
    <source>
        <strain evidence="5 6">1151</strain>
    </source>
</reference>
<dbReference type="CDD" id="cd00293">
    <property type="entry name" value="USP-like"/>
    <property type="match status" value="2"/>
</dbReference>
<dbReference type="PANTHER" id="PTHR46268">
    <property type="entry name" value="STRESS RESPONSE PROTEIN NHAX"/>
    <property type="match status" value="1"/>
</dbReference>
<feature type="domain" description="UspA" evidence="4">
    <location>
        <begin position="140"/>
        <end position="278"/>
    </location>
</feature>
<dbReference type="InterPro" id="IPR006015">
    <property type="entry name" value="Universal_stress_UspA"/>
</dbReference>
<dbReference type="PANTHER" id="PTHR46268:SF27">
    <property type="entry name" value="UNIVERSAL STRESS PROTEIN RV2623"/>
    <property type="match status" value="1"/>
</dbReference>
<dbReference type="SUPFAM" id="SSF52402">
    <property type="entry name" value="Adenine nucleotide alpha hydrolases-like"/>
    <property type="match status" value="2"/>
</dbReference>
<evidence type="ECO:0000313" key="6">
    <source>
        <dbReference type="Proteomes" id="UP000777935"/>
    </source>
</evidence>
<organism evidence="5 6">
    <name type="scientific">Parasulfitobacter algicola</name>
    <dbReference type="NCBI Taxonomy" id="2614809"/>
    <lineage>
        <taxon>Bacteria</taxon>
        <taxon>Pseudomonadati</taxon>
        <taxon>Pseudomonadota</taxon>
        <taxon>Alphaproteobacteria</taxon>
        <taxon>Rhodobacterales</taxon>
        <taxon>Roseobacteraceae</taxon>
        <taxon>Parasulfitobacter</taxon>
    </lineage>
</organism>
<evidence type="ECO:0000256" key="3">
    <source>
        <dbReference type="ARBA" id="ARBA00022840"/>
    </source>
</evidence>
<evidence type="ECO:0000313" key="5">
    <source>
        <dbReference type="EMBL" id="NSX55634.1"/>
    </source>
</evidence>
<comment type="similarity">
    <text evidence="1">Belongs to the universal stress protein A family.</text>
</comment>
<evidence type="ECO:0000259" key="4">
    <source>
        <dbReference type="Pfam" id="PF00582"/>
    </source>
</evidence>
<dbReference type="InterPro" id="IPR014729">
    <property type="entry name" value="Rossmann-like_a/b/a_fold"/>
</dbReference>
<feature type="domain" description="UspA" evidence="4">
    <location>
        <begin position="1"/>
        <end position="133"/>
    </location>
</feature>
<dbReference type="Gene3D" id="3.40.50.620">
    <property type="entry name" value="HUPs"/>
    <property type="match status" value="2"/>
</dbReference>
<dbReference type="InterPro" id="IPR006016">
    <property type="entry name" value="UspA"/>
</dbReference>
<gene>
    <name evidence="5" type="ORF">HRQ87_12545</name>
</gene>
<keyword evidence="6" id="KW-1185">Reference proteome</keyword>
<dbReference type="RefSeq" id="WP_174138786.1">
    <property type="nucleotide sequence ID" value="NZ_JABUFE010000007.1"/>
</dbReference>
<name>A0ABX2IRV5_9RHOB</name>